<evidence type="ECO:0000256" key="12">
    <source>
        <dbReference type="ARBA" id="ARBA00023268"/>
    </source>
</evidence>
<evidence type="ECO:0000256" key="1">
    <source>
        <dbReference type="ARBA" id="ARBA00004275"/>
    </source>
</evidence>
<dbReference type="InterPro" id="IPR006176">
    <property type="entry name" value="3-OHacyl-CoA_DH_NAD-bd"/>
</dbReference>
<dbReference type="Gene3D" id="3.90.226.10">
    <property type="entry name" value="2-enoyl-CoA Hydratase, Chain A, domain 1"/>
    <property type="match status" value="1"/>
</dbReference>
<sequence>MAGSVHLERDGPIAVLVIDNPPVNAGSHAVRKGLLSAIATVEADETCTGAVLIGAGRSFISGSDLREFDLPLDPPQMPQVIAAIEGATKPFVAALHGAALGGGYELALGCDARVAAQGTVIGLPETALGIIPGAGGTQKLPRLVGRPEAIRLIAGAVRVPAEPALALGMIDALATGDLRAEAVALALSLAGEKRRVIDRPVPETEGLEEAVAKASHRARPHVLAAIAHVRAAGNGPVADGLAAERATFQHLRTAPEARALRHIFFAEREAARGNPDRRAKPLPIDRLGVIGSGTMGAGIATAILLSGRPVCLVDADAAALDRGIARIDEALAGAVRRGKLTVETAAKARARLQAGTDLAALSPCDLVIEAVFEDAGVKQALFSRLDTVLRRDAVLATNTSYLDIDAMAQAISHPERVIGLHFFSPAHVMKLLEIVRATASSDAAMATGFAVAKLLGKQPVEAGNGFGFIGNRIYAAYRSACEFMLEDGALPHEVDAALEDFGFAMGPFKVADLSGLDIAWNMRRAQAATRDPRDRYVTIPDQLCEAGRFGRKTGAGFYRYEGGNPLPDPQVETLILAASDAKTITRQALLPQDIVLRAMAAIVNEAALVVADGIALCPGDIDVALVNGYGFPRWRGGPVHWALEQDGPALAQACADFAAMAGPGRRKGDLGHLRTNGRVTR</sequence>
<dbReference type="Gene3D" id="3.40.50.720">
    <property type="entry name" value="NAD(P)-binding Rossmann-like Domain"/>
    <property type="match status" value="1"/>
</dbReference>
<keyword evidence="5" id="KW-0442">Lipid degradation</keyword>
<comment type="subcellular location">
    <subcellularLocation>
        <location evidence="1">Peroxisome</location>
    </subcellularLocation>
</comment>
<proteinExistence type="inferred from homology"/>
<evidence type="ECO:0000256" key="14">
    <source>
        <dbReference type="RuleBase" id="RU003707"/>
    </source>
</evidence>
<protein>
    <submittedName>
        <fullName evidence="17">Enoyl-CoA hydratase</fullName>
    </submittedName>
</protein>
<keyword evidence="12" id="KW-0511">Multifunctional enzyme</keyword>
<keyword evidence="18" id="KW-1185">Reference proteome</keyword>
<dbReference type="GO" id="GO:0016853">
    <property type="term" value="F:isomerase activity"/>
    <property type="evidence" value="ECO:0007669"/>
    <property type="project" value="UniProtKB-KW"/>
</dbReference>
<dbReference type="GO" id="GO:0006631">
    <property type="term" value="P:fatty acid metabolic process"/>
    <property type="evidence" value="ECO:0007669"/>
    <property type="project" value="UniProtKB-KW"/>
</dbReference>
<dbReference type="Pfam" id="PF02737">
    <property type="entry name" value="3HCDH_N"/>
    <property type="match status" value="1"/>
</dbReference>
<evidence type="ECO:0000256" key="8">
    <source>
        <dbReference type="ARBA" id="ARBA00023098"/>
    </source>
</evidence>
<comment type="similarity">
    <text evidence="3">In the N-terminal section; belongs to the enoyl-CoA hydratase/isomerase family.</text>
</comment>
<dbReference type="InterPro" id="IPR029045">
    <property type="entry name" value="ClpP/crotonase-like_dom_sf"/>
</dbReference>
<dbReference type="FunFam" id="1.10.1040.50:FF:000006">
    <property type="entry name" value="Peroxisomal bifunctional enzyme"/>
    <property type="match status" value="1"/>
</dbReference>
<evidence type="ECO:0000256" key="5">
    <source>
        <dbReference type="ARBA" id="ARBA00022963"/>
    </source>
</evidence>
<keyword evidence="6" id="KW-0560">Oxidoreductase</keyword>
<dbReference type="EMBL" id="AP027266">
    <property type="protein sequence ID" value="BDW85922.1"/>
    <property type="molecule type" value="Genomic_DNA"/>
</dbReference>
<organism evidence="17 18">
    <name type="scientific">Roseicyclus marinus</name>
    <dbReference type="NCBI Taxonomy" id="2161673"/>
    <lineage>
        <taxon>Bacteria</taxon>
        <taxon>Pseudomonadati</taxon>
        <taxon>Pseudomonadota</taxon>
        <taxon>Alphaproteobacteria</taxon>
        <taxon>Rhodobacterales</taxon>
        <taxon>Roseobacteraceae</taxon>
        <taxon>Roseicyclus</taxon>
    </lineage>
</organism>
<dbReference type="InterPro" id="IPR006108">
    <property type="entry name" value="3HC_DH_C"/>
</dbReference>
<dbReference type="InterPro" id="IPR008927">
    <property type="entry name" value="6-PGluconate_DH-like_C_sf"/>
</dbReference>
<dbReference type="Proteomes" id="UP001337723">
    <property type="component" value="Chromosome"/>
</dbReference>
<evidence type="ECO:0000256" key="2">
    <source>
        <dbReference type="ARBA" id="ARBA00005005"/>
    </source>
</evidence>
<dbReference type="GO" id="GO:0070403">
    <property type="term" value="F:NAD+ binding"/>
    <property type="evidence" value="ECO:0007669"/>
    <property type="project" value="InterPro"/>
</dbReference>
<dbReference type="Pfam" id="PF00725">
    <property type="entry name" value="3HCDH"/>
    <property type="match status" value="1"/>
</dbReference>
<dbReference type="PANTHER" id="PTHR23309">
    <property type="entry name" value="3-HYDROXYACYL-COA DEHYROGENASE"/>
    <property type="match status" value="1"/>
</dbReference>
<keyword evidence="8" id="KW-0443">Lipid metabolism</keyword>
<keyword evidence="9" id="KW-0576">Peroxisome</keyword>
<keyword evidence="7" id="KW-0520">NAD</keyword>
<dbReference type="GO" id="GO:0003857">
    <property type="term" value="F:(3S)-3-hydroxyacyl-CoA dehydrogenase (NAD+) activity"/>
    <property type="evidence" value="ECO:0007669"/>
    <property type="project" value="UniProtKB-EC"/>
</dbReference>
<evidence type="ECO:0000313" key="17">
    <source>
        <dbReference type="EMBL" id="BDW85922.1"/>
    </source>
</evidence>
<dbReference type="GO" id="GO:0004300">
    <property type="term" value="F:enoyl-CoA hydratase activity"/>
    <property type="evidence" value="ECO:0007669"/>
    <property type="project" value="UniProtKB-ARBA"/>
</dbReference>
<dbReference type="PANTHER" id="PTHR23309:SF51">
    <property type="entry name" value="3-HYDROXYACYL-COA DEHYDROGENASE-RELATED"/>
    <property type="match status" value="1"/>
</dbReference>
<evidence type="ECO:0000256" key="11">
    <source>
        <dbReference type="ARBA" id="ARBA00023239"/>
    </source>
</evidence>
<evidence type="ECO:0000256" key="6">
    <source>
        <dbReference type="ARBA" id="ARBA00023002"/>
    </source>
</evidence>
<evidence type="ECO:0000256" key="13">
    <source>
        <dbReference type="ARBA" id="ARBA00049556"/>
    </source>
</evidence>
<dbReference type="KEGG" id="rmai:MACH21_20990"/>
<name>A0AA48H5M4_9RHOB</name>
<evidence type="ECO:0000256" key="7">
    <source>
        <dbReference type="ARBA" id="ARBA00023027"/>
    </source>
</evidence>
<comment type="catalytic activity">
    <reaction evidence="13">
        <text>a (3S)-3-hydroxyacyl-CoA + NAD(+) = a 3-oxoacyl-CoA + NADH + H(+)</text>
        <dbReference type="Rhea" id="RHEA:22432"/>
        <dbReference type="ChEBI" id="CHEBI:15378"/>
        <dbReference type="ChEBI" id="CHEBI:57318"/>
        <dbReference type="ChEBI" id="CHEBI:57540"/>
        <dbReference type="ChEBI" id="CHEBI:57945"/>
        <dbReference type="ChEBI" id="CHEBI:90726"/>
        <dbReference type="EC" id="1.1.1.35"/>
    </reaction>
</comment>
<comment type="similarity">
    <text evidence="14">Belongs to the enoyl-CoA hydratase/isomerase family.</text>
</comment>
<evidence type="ECO:0000256" key="9">
    <source>
        <dbReference type="ARBA" id="ARBA00023140"/>
    </source>
</evidence>
<dbReference type="RefSeq" id="WP_338271778.1">
    <property type="nucleotide sequence ID" value="NZ_AP027266.1"/>
</dbReference>
<keyword evidence="10" id="KW-0413">Isomerase</keyword>
<gene>
    <name evidence="17" type="ORF">MACH21_20990</name>
</gene>
<dbReference type="InterPro" id="IPR018376">
    <property type="entry name" value="Enoyl-CoA_hyd/isom_CS"/>
</dbReference>
<dbReference type="AlphaFoldDB" id="A0AA48H5M4"/>
<dbReference type="FunFam" id="3.40.50.720:FF:000009">
    <property type="entry name" value="Fatty oxidation complex, alpha subunit"/>
    <property type="match status" value="1"/>
</dbReference>
<dbReference type="PROSITE" id="PS00166">
    <property type="entry name" value="ENOYL_COA_HYDRATASE"/>
    <property type="match status" value="1"/>
</dbReference>
<keyword evidence="4" id="KW-0276">Fatty acid metabolism</keyword>
<evidence type="ECO:0000259" key="15">
    <source>
        <dbReference type="Pfam" id="PF00725"/>
    </source>
</evidence>
<evidence type="ECO:0000259" key="16">
    <source>
        <dbReference type="Pfam" id="PF02737"/>
    </source>
</evidence>
<evidence type="ECO:0000256" key="4">
    <source>
        <dbReference type="ARBA" id="ARBA00022832"/>
    </source>
</evidence>
<reference evidence="17 18" key="1">
    <citation type="submission" date="2023-01" db="EMBL/GenBank/DDBJ databases">
        <title>Complete genome sequence of Roseicyclus marinus strain Dej080120_10.</title>
        <authorList>
            <person name="Ueki S."/>
            <person name="Maruyama F."/>
        </authorList>
    </citation>
    <scope>NUCLEOTIDE SEQUENCE [LARGE SCALE GENOMIC DNA]</scope>
    <source>
        <strain evidence="17 18">Dej080120_10</strain>
    </source>
</reference>
<evidence type="ECO:0000313" key="18">
    <source>
        <dbReference type="Proteomes" id="UP001337723"/>
    </source>
</evidence>
<comment type="pathway">
    <text evidence="2">Lipid metabolism; fatty acid beta-oxidation.</text>
</comment>
<dbReference type="SUPFAM" id="SSF51735">
    <property type="entry name" value="NAD(P)-binding Rossmann-fold domains"/>
    <property type="match status" value="1"/>
</dbReference>
<evidence type="ECO:0000256" key="10">
    <source>
        <dbReference type="ARBA" id="ARBA00023235"/>
    </source>
</evidence>
<dbReference type="CDD" id="cd06558">
    <property type="entry name" value="crotonase-like"/>
    <property type="match status" value="1"/>
</dbReference>
<feature type="domain" description="3-hydroxyacyl-CoA dehydrogenase C-terminal" evidence="15">
    <location>
        <begin position="467"/>
        <end position="560"/>
    </location>
</feature>
<accession>A0AA48H5M4</accession>
<dbReference type="SUPFAM" id="SSF52096">
    <property type="entry name" value="ClpP/crotonase"/>
    <property type="match status" value="1"/>
</dbReference>
<evidence type="ECO:0000256" key="3">
    <source>
        <dbReference type="ARBA" id="ARBA00008750"/>
    </source>
</evidence>
<dbReference type="GO" id="GO:0016042">
    <property type="term" value="P:lipid catabolic process"/>
    <property type="evidence" value="ECO:0007669"/>
    <property type="project" value="UniProtKB-KW"/>
</dbReference>
<dbReference type="InterPro" id="IPR001753">
    <property type="entry name" value="Enoyl-CoA_hydra/iso"/>
</dbReference>
<feature type="domain" description="3-hydroxyacyl-CoA dehydrogenase NAD binding" evidence="16">
    <location>
        <begin position="287"/>
        <end position="462"/>
    </location>
</feature>
<dbReference type="Gene3D" id="1.10.1040.50">
    <property type="match status" value="1"/>
</dbReference>
<keyword evidence="11" id="KW-0456">Lyase</keyword>
<dbReference type="InterPro" id="IPR036291">
    <property type="entry name" value="NAD(P)-bd_dom_sf"/>
</dbReference>
<dbReference type="Pfam" id="PF00378">
    <property type="entry name" value="ECH_1"/>
    <property type="match status" value="1"/>
</dbReference>
<dbReference type="SUPFAM" id="SSF48179">
    <property type="entry name" value="6-phosphogluconate dehydrogenase C-terminal domain-like"/>
    <property type="match status" value="2"/>
</dbReference>